<reference evidence="11 12" key="1">
    <citation type="journal article" date="2008" name="Nature">
        <title>Genome analysis of the platypus reveals unique signatures of evolution.</title>
        <authorList>
            <person name="Warren W.C."/>
            <person name="Hillier L.W."/>
            <person name="Marshall Graves J.A."/>
            <person name="Birney E."/>
            <person name="Ponting C.P."/>
            <person name="Grutzner F."/>
            <person name="Belov K."/>
            <person name="Miller W."/>
            <person name="Clarke L."/>
            <person name="Chinwalla A.T."/>
            <person name="Yang S.P."/>
            <person name="Heger A."/>
            <person name="Locke D.P."/>
            <person name="Miethke P."/>
            <person name="Waters P.D."/>
            <person name="Veyrunes F."/>
            <person name="Fulton L."/>
            <person name="Fulton B."/>
            <person name="Graves T."/>
            <person name="Wallis J."/>
            <person name="Puente X.S."/>
            <person name="Lopez-Otin C."/>
            <person name="Ordonez G.R."/>
            <person name="Eichler E.E."/>
            <person name="Chen L."/>
            <person name="Cheng Z."/>
            <person name="Deakin J.E."/>
            <person name="Alsop A."/>
            <person name="Thompson K."/>
            <person name="Kirby P."/>
            <person name="Papenfuss A.T."/>
            <person name="Wakefield M.J."/>
            <person name="Olender T."/>
            <person name="Lancet D."/>
            <person name="Huttley G.A."/>
            <person name="Smit A.F."/>
            <person name="Pask A."/>
            <person name="Temple-Smith P."/>
            <person name="Batzer M.A."/>
            <person name="Walker J.A."/>
            <person name="Konkel M.K."/>
            <person name="Harris R.S."/>
            <person name="Whittington C.M."/>
            <person name="Wong E.S."/>
            <person name="Gemmell N.J."/>
            <person name="Buschiazzo E."/>
            <person name="Vargas Jentzsch I.M."/>
            <person name="Merkel A."/>
            <person name="Schmitz J."/>
            <person name="Zemann A."/>
            <person name="Churakov G."/>
            <person name="Kriegs J.O."/>
            <person name="Brosius J."/>
            <person name="Murchison E.P."/>
            <person name="Sachidanandam R."/>
            <person name="Smith C."/>
            <person name="Hannon G.J."/>
            <person name="Tsend-Ayush E."/>
            <person name="McMillan D."/>
            <person name="Attenborough R."/>
            <person name="Rens W."/>
            <person name="Ferguson-Smith M."/>
            <person name="Lefevre C.M."/>
            <person name="Sharp J.A."/>
            <person name="Nicholas K.R."/>
            <person name="Ray D.A."/>
            <person name="Kube M."/>
            <person name="Reinhardt R."/>
            <person name="Pringle T.H."/>
            <person name="Taylor J."/>
            <person name="Jones R.C."/>
            <person name="Nixon B."/>
            <person name="Dacheux J.L."/>
            <person name="Niwa H."/>
            <person name="Sekita Y."/>
            <person name="Huang X."/>
            <person name="Stark A."/>
            <person name="Kheradpour P."/>
            <person name="Kellis M."/>
            <person name="Flicek P."/>
            <person name="Chen Y."/>
            <person name="Webber C."/>
            <person name="Hardison R."/>
            <person name="Nelson J."/>
            <person name="Hallsworth-Pepin K."/>
            <person name="Delehaunty K."/>
            <person name="Markovic C."/>
            <person name="Minx P."/>
            <person name="Feng Y."/>
            <person name="Kremitzki C."/>
            <person name="Mitreva M."/>
            <person name="Glasscock J."/>
            <person name="Wylie T."/>
            <person name="Wohldmann P."/>
            <person name="Thiru P."/>
            <person name="Nhan M.N."/>
            <person name="Pohl C.S."/>
            <person name="Smith S.M."/>
            <person name="Hou S."/>
            <person name="Nefedov M."/>
            <person name="de Jong P.J."/>
            <person name="Renfree M.B."/>
            <person name="Mardis E.R."/>
            <person name="Wilson R.K."/>
        </authorList>
    </citation>
    <scope>NUCLEOTIDE SEQUENCE [LARGE SCALE GENOMIC DNA]</scope>
    <source>
        <strain evidence="11 12">Glennie</strain>
    </source>
</reference>
<accession>A0A6I8PBL2</accession>
<dbReference type="GeneTree" id="ENSGT01030000234550"/>
<evidence type="ECO:0000313" key="12">
    <source>
        <dbReference type="Proteomes" id="UP000002279"/>
    </source>
</evidence>
<evidence type="ECO:0000256" key="1">
    <source>
        <dbReference type="ARBA" id="ARBA00004141"/>
    </source>
</evidence>
<evidence type="ECO:0000256" key="6">
    <source>
        <dbReference type="ARBA" id="ARBA00023053"/>
    </source>
</evidence>
<dbReference type="InParanoid" id="A0A6I8PBL2"/>
<dbReference type="PROSITE" id="PS01271">
    <property type="entry name" value="NA_SULFATE"/>
    <property type="match status" value="1"/>
</dbReference>
<evidence type="ECO:0000256" key="10">
    <source>
        <dbReference type="SAM" id="Phobius"/>
    </source>
</evidence>
<keyword evidence="8" id="KW-0406">Ion transport</keyword>
<feature type="compositionally biased region" description="Basic and acidic residues" evidence="9">
    <location>
        <begin position="122"/>
        <end position="134"/>
    </location>
</feature>
<evidence type="ECO:0000256" key="5">
    <source>
        <dbReference type="ARBA" id="ARBA00022989"/>
    </source>
</evidence>
<dbReference type="GO" id="GO:0016020">
    <property type="term" value="C:membrane"/>
    <property type="evidence" value="ECO:0007669"/>
    <property type="project" value="UniProtKB-SubCell"/>
</dbReference>
<dbReference type="InterPro" id="IPR031312">
    <property type="entry name" value="Na/sul_symport_CS"/>
</dbReference>
<evidence type="ECO:0000256" key="7">
    <source>
        <dbReference type="ARBA" id="ARBA00023136"/>
    </source>
</evidence>
<dbReference type="Proteomes" id="UP000002279">
    <property type="component" value="Chromosome 17"/>
</dbReference>
<evidence type="ECO:0000256" key="2">
    <source>
        <dbReference type="ARBA" id="ARBA00006772"/>
    </source>
</evidence>
<protein>
    <recommendedName>
        <fullName evidence="13">Solute carrier family 13 member 5</fullName>
    </recommendedName>
</protein>
<keyword evidence="7 10" id="KW-0472">Membrane</keyword>
<reference evidence="11" key="3">
    <citation type="submission" date="2025-09" db="UniProtKB">
        <authorList>
            <consortium name="Ensembl"/>
        </authorList>
    </citation>
    <scope>IDENTIFICATION</scope>
    <source>
        <strain evidence="11">Glennie</strain>
    </source>
</reference>
<feature type="transmembrane region" description="Helical" evidence="10">
    <location>
        <begin position="56"/>
        <end position="75"/>
    </location>
</feature>
<evidence type="ECO:0000256" key="3">
    <source>
        <dbReference type="ARBA" id="ARBA00022448"/>
    </source>
</evidence>
<feature type="region of interest" description="Disordered" evidence="9">
    <location>
        <begin position="113"/>
        <end position="134"/>
    </location>
</feature>
<feature type="transmembrane region" description="Helical" evidence="10">
    <location>
        <begin position="15"/>
        <end position="44"/>
    </location>
</feature>
<dbReference type="AlphaFoldDB" id="A0A6I8PBL2"/>
<comment type="subcellular location">
    <subcellularLocation>
        <location evidence="1">Membrane</location>
        <topology evidence="1">Multi-pass membrane protein</topology>
    </subcellularLocation>
</comment>
<evidence type="ECO:0008006" key="13">
    <source>
        <dbReference type="Google" id="ProtNLM"/>
    </source>
</evidence>
<dbReference type="InterPro" id="IPR001898">
    <property type="entry name" value="SLC13A/DASS"/>
</dbReference>
<dbReference type="PANTHER" id="PTHR10283:SF109">
    <property type="entry name" value="NA(+)_CITRATE COTRANSPORTER"/>
    <property type="match status" value="1"/>
</dbReference>
<sequence>MGDQMKPLKSVPPSAITVILSIFVAIFTECTSNIATATLFLPIFASMAQSIGLNPLYVMLPCTLSSSFAFMLPVATPPNAIVFSFGHLKVADMVSGIITVVIEESPSSALESFQFSTSPGYGRERQAETRPFHS</sequence>
<evidence type="ECO:0000256" key="9">
    <source>
        <dbReference type="SAM" id="MobiDB-lite"/>
    </source>
</evidence>
<dbReference type="OMA" id="WLGQSFR"/>
<proteinExistence type="inferred from homology"/>
<name>A0A6I8PBL2_ORNAN</name>
<keyword evidence="5 10" id="KW-1133">Transmembrane helix</keyword>
<evidence type="ECO:0000313" key="11">
    <source>
        <dbReference type="Ensembl" id="ENSOANP00000050176.1"/>
    </source>
</evidence>
<comment type="similarity">
    <text evidence="2">Belongs to the SLC13A/DASS transporter (TC 2.A.47) family. NADC subfamily.</text>
</comment>
<reference evidence="11" key="2">
    <citation type="submission" date="2025-08" db="UniProtKB">
        <authorList>
            <consortium name="Ensembl"/>
        </authorList>
    </citation>
    <scope>IDENTIFICATION</scope>
    <source>
        <strain evidence="11">Glennie</strain>
    </source>
</reference>
<dbReference type="PANTHER" id="PTHR10283">
    <property type="entry name" value="SOLUTE CARRIER FAMILY 13 MEMBER"/>
    <property type="match status" value="1"/>
</dbReference>
<organism evidence="11 12">
    <name type="scientific">Ornithorhynchus anatinus</name>
    <name type="common">Duckbill platypus</name>
    <dbReference type="NCBI Taxonomy" id="9258"/>
    <lineage>
        <taxon>Eukaryota</taxon>
        <taxon>Metazoa</taxon>
        <taxon>Chordata</taxon>
        <taxon>Craniata</taxon>
        <taxon>Vertebrata</taxon>
        <taxon>Euteleostomi</taxon>
        <taxon>Mammalia</taxon>
        <taxon>Monotremata</taxon>
        <taxon>Ornithorhynchidae</taxon>
        <taxon>Ornithorhynchus</taxon>
    </lineage>
</organism>
<dbReference type="Ensembl" id="ENSOANT00000054491.1">
    <property type="protein sequence ID" value="ENSOANP00000050176.1"/>
    <property type="gene ID" value="ENSOANG00000036076.1"/>
</dbReference>
<keyword evidence="4 10" id="KW-0812">Transmembrane</keyword>
<dbReference type="Bgee" id="ENSOANG00000036076">
    <property type="expression patterns" value="Expressed in testis and 3 other cell types or tissues"/>
</dbReference>
<dbReference type="GO" id="GO:0015370">
    <property type="term" value="F:solute:sodium symporter activity"/>
    <property type="evidence" value="ECO:0007669"/>
    <property type="project" value="UniProtKB-ARBA"/>
</dbReference>
<keyword evidence="3" id="KW-0813">Transport</keyword>
<keyword evidence="12" id="KW-1185">Reference proteome</keyword>
<evidence type="ECO:0000256" key="8">
    <source>
        <dbReference type="ARBA" id="ARBA00023201"/>
    </source>
</evidence>
<keyword evidence="6" id="KW-0915">Sodium</keyword>
<evidence type="ECO:0000256" key="4">
    <source>
        <dbReference type="ARBA" id="ARBA00022692"/>
    </source>
</evidence>
<dbReference type="Pfam" id="PF00939">
    <property type="entry name" value="Na_sulph_symp"/>
    <property type="match status" value="1"/>
</dbReference>
<keyword evidence="8" id="KW-0739">Sodium transport</keyword>